<evidence type="ECO:0000313" key="1">
    <source>
        <dbReference type="EMBL" id="TGY96221.1"/>
    </source>
</evidence>
<reference evidence="1" key="1">
    <citation type="submission" date="2019-04" db="EMBL/GenBank/DDBJ databases">
        <title>Microbes associate with the intestines of laboratory mice.</title>
        <authorList>
            <person name="Navarre W."/>
            <person name="Wong E."/>
            <person name="Huang K."/>
            <person name="Tropini C."/>
            <person name="Ng K."/>
            <person name="Yu B."/>
        </authorList>
    </citation>
    <scope>NUCLEOTIDE SEQUENCE</scope>
    <source>
        <strain evidence="1">NM01_1-7b</strain>
    </source>
</reference>
<keyword evidence="2" id="KW-1185">Reference proteome</keyword>
<gene>
    <name evidence="1" type="ORF">E5329_11310</name>
</gene>
<organism evidence="1 2">
    <name type="scientific">Petralouisia muris</name>
    <dbReference type="NCBI Taxonomy" id="3032872"/>
    <lineage>
        <taxon>Bacteria</taxon>
        <taxon>Bacillati</taxon>
        <taxon>Bacillota</taxon>
        <taxon>Clostridia</taxon>
        <taxon>Lachnospirales</taxon>
        <taxon>Lachnospiraceae</taxon>
        <taxon>Petralouisia</taxon>
    </lineage>
</organism>
<sequence>MEERKTYCEEESGQSVAGRLKDSSDVKTVVGELEESGIAVDGLTVKEAAKVREIWERFLTAYKESGQEQEEFAWLECQLKKELPEKSQEEARKMKEEIVTSIREYDADLQDMTRQMENGRTKERWFADRMEEAAKGVAVNKYGDYLNQINAAMEKANTQMMRTVRRMDGGIKECINLDGFIAEQHQVNSFNVKATLQKSELYAEIPKQGEAYGKNAFDVVIRKKNEAEKIVHQYQFKFGKDARSTIELFKRGNYNNQRMVVPADQVEEVQRAFPNKSVTAYIGGTDEVGITADPLTKETVKQMQAEAQESGVIPRTDWNVYNTRELAINLGKQAGVAGMQAALLTTGISLAGQVFNGEEIDGNEVVEAALRTGADTGVKAAAGGALTVASEKGVFSILPKPMAPGTITKIACVAVKNVKILWKVAKGDLTMSEGLEHMGRTSTAMVSGLACAGAGAGIGAAALGWIPIVGPIAGGLIGGIVGYTAGSAVGEKVFNGAKKIAEKGGEVVKRAWEGIKELGGSIVDGIRSLFW</sequence>
<dbReference type="EMBL" id="SRYA01000019">
    <property type="protein sequence ID" value="TGY96221.1"/>
    <property type="molecule type" value="Genomic_DNA"/>
</dbReference>
<comment type="caution">
    <text evidence="1">The sequence shown here is derived from an EMBL/GenBank/DDBJ whole genome shotgun (WGS) entry which is preliminary data.</text>
</comment>
<accession>A0AC61RWW6</accession>
<dbReference type="Proteomes" id="UP000304953">
    <property type="component" value="Unassembled WGS sequence"/>
</dbReference>
<protein>
    <submittedName>
        <fullName evidence="1">Uncharacterized protein</fullName>
    </submittedName>
</protein>
<proteinExistence type="predicted"/>
<name>A0AC61RWW6_9FIRM</name>
<evidence type="ECO:0000313" key="2">
    <source>
        <dbReference type="Proteomes" id="UP000304953"/>
    </source>
</evidence>